<evidence type="ECO:0000256" key="2">
    <source>
        <dbReference type="ARBA" id="ARBA00023015"/>
    </source>
</evidence>
<keyword evidence="2" id="KW-0805">Transcription regulation</keyword>
<dbReference type="Pfam" id="PF04542">
    <property type="entry name" value="Sigma70_r2"/>
    <property type="match status" value="1"/>
</dbReference>
<accession>A0A0M0LFX4</accession>
<dbReference type="GO" id="GO:0006352">
    <property type="term" value="P:DNA-templated transcription initiation"/>
    <property type="evidence" value="ECO:0007669"/>
    <property type="project" value="InterPro"/>
</dbReference>
<evidence type="ECO:0000313" key="8">
    <source>
        <dbReference type="EMBL" id="KOO49876.1"/>
    </source>
</evidence>
<dbReference type="Gene3D" id="1.10.10.10">
    <property type="entry name" value="Winged helix-like DNA-binding domain superfamily/Winged helix DNA-binding domain"/>
    <property type="match status" value="1"/>
</dbReference>
<dbReference type="GO" id="GO:0016987">
    <property type="term" value="F:sigma factor activity"/>
    <property type="evidence" value="ECO:0007669"/>
    <property type="project" value="UniProtKB-KW"/>
</dbReference>
<dbReference type="Pfam" id="PF16244">
    <property type="entry name" value="DUF4901"/>
    <property type="match status" value="2"/>
</dbReference>
<dbReference type="EMBL" id="LILB01000005">
    <property type="protein sequence ID" value="KOO49876.1"/>
    <property type="molecule type" value="Genomic_DNA"/>
</dbReference>
<dbReference type="InterPro" id="IPR014284">
    <property type="entry name" value="RNA_pol_sigma-70_dom"/>
</dbReference>
<dbReference type="NCBIfam" id="TIGR02937">
    <property type="entry name" value="sigma70-ECF"/>
    <property type="match status" value="1"/>
</dbReference>
<dbReference type="RefSeq" id="WP_053418049.1">
    <property type="nucleotide sequence ID" value="NZ_LILB01000005.1"/>
</dbReference>
<dbReference type="Proteomes" id="UP000036867">
    <property type="component" value="Unassembled WGS sequence"/>
</dbReference>
<dbReference type="PATRIC" id="fig|263475.3.peg.4543"/>
<proteinExistence type="inferred from homology"/>
<dbReference type="InterPro" id="IPR039425">
    <property type="entry name" value="RNA_pol_sigma-70-like"/>
</dbReference>
<dbReference type="InterPro" id="IPR032599">
    <property type="entry name" value="YcdB/YcdC_rep_domain"/>
</dbReference>
<dbReference type="Pfam" id="PF08281">
    <property type="entry name" value="Sigma70_r4_2"/>
    <property type="match status" value="1"/>
</dbReference>
<feature type="domain" description="YcdB/YcdC repeated" evidence="7">
    <location>
        <begin position="410"/>
        <end position="567"/>
    </location>
</feature>
<feature type="domain" description="RNA polymerase sigma-70 region 2" evidence="5">
    <location>
        <begin position="19"/>
        <end position="87"/>
    </location>
</feature>
<dbReference type="SUPFAM" id="SSF88659">
    <property type="entry name" value="Sigma3 and sigma4 domains of RNA polymerase sigma factors"/>
    <property type="match status" value="1"/>
</dbReference>
<dbReference type="CDD" id="cd06171">
    <property type="entry name" value="Sigma70_r4"/>
    <property type="match status" value="1"/>
</dbReference>
<evidence type="ECO:0000256" key="4">
    <source>
        <dbReference type="ARBA" id="ARBA00023163"/>
    </source>
</evidence>
<evidence type="ECO:0000256" key="1">
    <source>
        <dbReference type="ARBA" id="ARBA00010641"/>
    </source>
</evidence>
<dbReference type="SUPFAM" id="SSF88946">
    <property type="entry name" value="Sigma2 domain of RNA polymerase sigma factors"/>
    <property type="match status" value="1"/>
</dbReference>
<name>A0A0M0LFX4_9BACL</name>
<organism evidence="8 9">
    <name type="scientific">Viridibacillus arvi</name>
    <dbReference type="NCBI Taxonomy" id="263475"/>
    <lineage>
        <taxon>Bacteria</taxon>
        <taxon>Bacillati</taxon>
        <taxon>Bacillota</taxon>
        <taxon>Bacilli</taxon>
        <taxon>Bacillales</taxon>
        <taxon>Caryophanaceae</taxon>
        <taxon>Viridibacillus</taxon>
    </lineage>
</organism>
<comment type="caution">
    <text evidence="8">The sequence shown here is derived from an EMBL/GenBank/DDBJ whole genome shotgun (WGS) entry which is preliminary data.</text>
</comment>
<dbReference type="GO" id="GO:0003677">
    <property type="term" value="F:DNA binding"/>
    <property type="evidence" value="ECO:0007669"/>
    <property type="project" value="InterPro"/>
</dbReference>
<keyword evidence="9" id="KW-1185">Reference proteome</keyword>
<dbReference type="PANTHER" id="PTHR43133">
    <property type="entry name" value="RNA POLYMERASE ECF-TYPE SIGMA FACTO"/>
    <property type="match status" value="1"/>
</dbReference>
<dbReference type="InterPro" id="IPR013249">
    <property type="entry name" value="RNA_pol_sigma70_r4_t2"/>
</dbReference>
<comment type="similarity">
    <text evidence="1">Belongs to the sigma-70 factor family. ECF subfamily.</text>
</comment>
<evidence type="ECO:0008006" key="10">
    <source>
        <dbReference type="Google" id="ProtNLM"/>
    </source>
</evidence>
<dbReference type="PANTHER" id="PTHR43133:SF51">
    <property type="entry name" value="RNA POLYMERASE SIGMA FACTOR"/>
    <property type="match status" value="1"/>
</dbReference>
<dbReference type="AlphaFoldDB" id="A0A0M0LFX4"/>
<evidence type="ECO:0000259" key="5">
    <source>
        <dbReference type="Pfam" id="PF04542"/>
    </source>
</evidence>
<dbReference type="InterPro" id="IPR036388">
    <property type="entry name" value="WH-like_DNA-bd_sf"/>
</dbReference>
<dbReference type="Gene3D" id="1.10.1740.10">
    <property type="match status" value="1"/>
</dbReference>
<evidence type="ECO:0000256" key="3">
    <source>
        <dbReference type="ARBA" id="ARBA00023082"/>
    </source>
</evidence>
<evidence type="ECO:0000259" key="6">
    <source>
        <dbReference type="Pfam" id="PF08281"/>
    </source>
</evidence>
<keyword evidence="3" id="KW-0731">Sigma factor</keyword>
<dbReference type="InterPro" id="IPR013324">
    <property type="entry name" value="RNA_pol_sigma_r3/r4-like"/>
</dbReference>
<keyword evidence="4" id="KW-0804">Transcription</keyword>
<feature type="domain" description="YcdB/YcdC repeated" evidence="7">
    <location>
        <begin position="183"/>
        <end position="320"/>
    </location>
</feature>
<dbReference type="InterPro" id="IPR007627">
    <property type="entry name" value="RNA_pol_sigma70_r2"/>
</dbReference>
<evidence type="ECO:0000313" key="9">
    <source>
        <dbReference type="Proteomes" id="UP000036867"/>
    </source>
</evidence>
<reference evidence="9" key="1">
    <citation type="submission" date="2015-08" db="EMBL/GenBank/DDBJ databases">
        <title>Fjat-10028 dsm 16317.</title>
        <authorList>
            <person name="Liu B."/>
            <person name="Wang J."/>
            <person name="Zhu Y."/>
            <person name="Liu G."/>
            <person name="Chen Q."/>
            <person name="Chen Z."/>
            <person name="Lan J."/>
            <person name="Che J."/>
            <person name="Ge C."/>
            <person name="Shi H."/>
            <person name="Pan Z."/>
            <person name="Liu X."/>
        </authorList>
    </citation>
    <scope>NUCLEOTIDE SEQUENCE [LARGE SCALE GENOMIC DNA]</scope>
    <source>
        <strain evidence="9">DSM 16317</strain>
    </source>
</reference>
<dbReference type="STRING" id="263475.AMD00_16305"/>
<gene>
    <name evidence="8" type="ORF">AMD00_16305</name>
</gene>
<sequence>MEQLVRAAIDGQQAAFEQLVEAEKSKLLAKAYSYVGNREDASDIVQETLLQAFKSMHQLKEPKYFSTWLFKILIRQCFAFLRQKKRTLVVETELIQQQLIEQEQSMNYEIVHEALSLLRKDYQTVLILFYFYDFKVQEIAYLLDKPINTIKMYLHRGRIQLKKQLEQRMNKPIKQKEVIHMLKEQLAKLALNFVSIPDNYQLLVEDYSIEQATFMWSTDDLEEGIEVSLNPNGKLLDLTRPPSTTGTLVTTQQQQAIAEQFLTEQYTEALDYLTVSTIIEKEDETKFLYEQFVGGYPLESYYTKIIVSKYGEIIDFKYNGYTKAPPRFPTQLSSKDRILQQLFKAPWTLSMKYLVSDNYSVAQSGLYSIYESPIVYQSFNAIDGKALFEEEVEEDVASFTKFPYVQPLEKQTTLENIIGVTDCMEKLREVEMDENTLCIVWRKKDWKAPKDKSMENFLLERMEDTVKAKVDKHSRKLKEFMWFKERTGELDLSFAACRDIACTFIATYFKEYVPYLQLQIKKPSFNEVNRAFFTFPLHVAHGFQIEGEHFYVGVDKTTGFIDTFRSPRIDLELLYSYDSPTIQPIENVIPVLKEADAFLQWSRQYDENKNDEVLQYRLGQSETKQRIVGIDATTGQLIVSKL</sequence>
<evidence type="ECO:0000259" key="7">
    <source>
        <dbReference type="Pfam" id="PF16244"/>
    </source>
</evidence>
<dbReference type="InterPro" id="IPR013325">
    <property type="entry name" value="RNA_pol_sigma_r2"/>
</dbReference>
<dbReference type="GeneID" id="301137657"/>
<feature type="domain" description="RNA polymerase sigma factor 70 region 4 type 2" evidence="6">
    <location>
        <begin position="109"/>
        <end position="161"/>
    </location>
</feature>
<dbReference type="OrthoDB" id="2821454at2"/>
<protein>
    <recommendedName>
        <fullName evidence="10">RNA polymerase subunit sigma</fullName>
    </recommendedName>
</protein>